<evidence type="ECO:0000256" key="4">
    <source>
        <dbReference type="ARBA" id="ARBA00022553"/>
    </source>
</evidence>
<accession>D9R2J4</accession>
<dbReference type="Gene3D" id="6.10.250.690">
    <property type="match status" value="1"/>
</dbReference>
<keyword evidence="3" id="KW-0963">Cytoplasm</keyword>
<evidence type="ECO:0000256" key="10">
    <source>
        <dbReference type="PROSITE-ProRule" id="PRU00169"/>
    </source>
</evidence>
<dbReference type="Pfam" id="PF00072">
    <property type="entry name" value="Response_reg"/>
    <property type="match status" value="1"/>
</dbReference>
<feature type="DNA-binding region" description="OmpR/PhoB-type" evidence="11">
    <location>
        <begin position="133"/>
        <end position="231"/>
    </location>
</feature>
<keyword evidence="6" id="KW-0805">Transcription regulation</keyword>
<dbReference type="OrthoDB" id="9802426at2"/>
<dbReference type="PANTHER" id="PTHR48111:SF50">
    <property type="entry name" value="KDP OPERON TRANSCRIPTIONAL REGULATORY PROTEIN KDPE"/>
    <property type="match status" value="1"/>
</dbReference>
<evidence type="ECO:0000256" key="6">
    <source>
        <dbReference type="ARBA" id="ARBA00023015"/>
    </source>
</evidence>
<sequence length="236" mass="26269">MEIKPTVLIIEDEDAICNFISAILSSNGYQVVKAKTGKEGLSLFTSHVPDLILLDLGLPDIDGIEILKNLRQWSKTPVIVVSARGYEREKVAALDFGADDYIVKPFGTSELLARIRTAMRHSPQAAGTEVWGEEKVTIGKLAIDYGKRTVYKAGEKIHLTPIEYKLLVLLSKNAGKVLTHDFIIREIWGVYTEESHTLRVNMANIRRKIEANPGAPQYILTEMGVGYRMAEEVTEG</sequence>
<dbReference type="Gene3D" id="3.40.50.2300">
    <property type="match status" value="1"/>
</dbReference>
<dbReference type="RefSeq" id="WP_013274670.1">
    <property type="nucleotide sequence ID" value="NC_014376.1"/>
</dbReference>
<dbReference type="GO" id="GO:0032993">
    <property type="term" value="C:protein-DNA complex"/>
    <property type="evidence" value="ECO:0007669"/>
    <property type="project" value="TreeGrafter"/>
</dbReference>
<protein>
    <recommendedName>
        <fullName evidence="2">Stage 0 sporulation protein A homolog</fullName>
    </recommendedName>
</protein>
<dbReference type="PaxDb" id="610130-Closa_4110"/>
<dbReference type="InterPro" id="IPR001789">
    <property type="entry name" value="Sig_transdc_resp-reg_receiver"/>
</dbReference>
<evidence type="ECO:0000256" key="7">
    <source>
        <dbReference type="ARBA" id="ARBA00023125"/>
    </source>
</evidence>
<dbReference type="InterPro" id="IPR001867">
    <property type="entry name" value="OmpR/PhoB-type_DNA-bd"/>
</dbReference>
<feature type="domain" description="OmpR/PhoB-type" evidence="13">
    <location>
        <begin position="133"/>
        <end position="231"/>
    </location>
</feature>
<keyword evidence="5" id="KW-0902">Two-component regulatory system</keyword>
<dbReference type="Gene3D" id="1.10.10.10">
    <property type="entry name" value="Winged helix-like DNA-binding domain superfamily/Winged helix DNA-binding domain"/>
    <property type="match status" value="1"/>
</dbReference>
<dbReference type="InterPro" id="IPR036388">
    <property type="entry name" value="WH-like_DNA-bd_sf"/>
</dbReference>
<evidence type="ECO:0000256" key="3">
    <source>
        <dbReference type="ARBA" id="ARBA00022490"/>
    </source>
</evidence>
<dbReference type="PANTHER" id="PTHR48111">
    <property type="entry name" value="REGULATOR OF RPOS"/>
    <property type="match status" value="1"/>
</dbReference>
<organism evidence="14 15">
    <name type="scientific">Lacrimispora saccharolytica (strain ATCC 35040 / DSM 2544 / NRCC 2533 / WM1)</name>
    <name type="common">Clostridium saccharolyticum</name>
    <dbReference type="NCBI Taxonomy" id="610130"/>
    <lineage>
        <taxon>Bacteria</taxon>
        <taxon>Bacillati</taxon>
        <taxon>Bacillota</taxon>
        <taxon>Clostridia</taxon>
        <taxon>Lachnospirales</taxon>
        <taxon>Lachnospiraceae</taxon>
        <taxon>Lacrimispora</taxon>
    </lineage>
</organism>
<dbReference type="eggNOG" id="COG0745">
    <property type="taxonomic scope" value="Bacteria"/>
</dbReference>
<evidence type="ECO:0000259" key="13">
    <source>
        <dbReference type="PROSITE" id="PS51755"/>
    </source>
</evidence>
<evidence type="ECO:0000256" key="9">
    <source>
        <dbReference type="ARBA" id="ARBA00024867"/>
    </source>
</evidence>
<proteinExistence type="predicted"/>
<evidence type="ECO:0000256" key="11">
    <source>
        <dbReference type="PROSITE-ProRule" id="PRU01091"/>
    </source>
</evidence>
<dbReference type="GO" id="GO:0045893">
    <property type="term" value="P:positive regulation of DNA-templated transcription"/>
    <property type="evidence" value="ECO:0007669"/>
    <property type="project" value="UniProtKB-ARBA"/>
</dbReference>
<dbReference type="SUPFAM" id="SSF52172">
    <property type="entry name" value="CheY-like"/>
    <property type="match status" value="1"/>
</dbReference>
<feature type="domain" description="Response regulatory" evidence="12">
    <location>
        <begin position="6"/>
        <end position="119"/>
    </location>
</feature>
<evidence type="ECO:0000256" key="8">
    <source>
        <dbReference type="ARBA" id="ARBA00023163"/>
    </source>
</evidence>
<keyword evidence="7 11" id="KW-0238">DNA-binding</keyword>
<dbReference type="KEGG" id="csh:Closa_4110"/>
<name>D9R2J4_LACSW</name>
<comment type="function">
    <text evidence="9">May play the central regulatory role in sporulation. It may be an element of the effector pathway responsible for the activation of sporulation genes in response to nutritional stress. Spo0A may act in concert with spo0H (a sigma factor) to control the expression of some genes that are critical to the sporulation process.</text>
</comment>
<dbReference type="GO" id="GO:0000987">
    <property type="term" value="F:cis-regulatory region sequence-specific DNA binding"/>
    <property type="evidence" value="ECO:0007669"/>
    <property type="project" value="UniProtKB-ARBA"/>
</dbReference>
<dbReference type="PROSITE" id="PS51755">
    <property type="entry name" value="OMPR_PHOB"/>
    <property type="match status" value="1"/>
</dbReference>
<dbReference type="InterPro" id="IPR039420">
    <property type="entry name" value="WalR-like"/>
</dbReference>
<dbReference type="CDD" id="cd00383">
    <property type="entry name" value="trans_reg_C"/>
    <property type="match status" value="1"/>
</dbReference>
<comment type="subcellular location">
    <subcellularLocation>
        <location evidence="1">Cytoplasm</location>
    </subcellularLocation>
</comment>
<keyword evidence="15" id="KW-1185">Reference proteome</keyword>
<dbReference type="PROSITE" id="PS50110">
    <property type="entry name" value="RESPONSE_REGULATORY"/>
    <property type="match status" value="1"/>
</dbReference>
<feature type="modified residue" description="4-aspartylphosphate" evidence="10">
    <location>
        <position position="55"/>
    </location>
</feature>
<dbReference type="Proteomes" id="UP000001662">
    <property type="component" value="Chromosome"/>
</dbReference>
<evidence type="ECO:0000256" key="5">
    <source>
        <dbReference type="ARBA" id="ARBA00023012"/>
    </source>
</evidence>
<dbReference type="InterPro" id="IPR011006">
    <property type="entry name" value="CheY-like_superfamily"/>
</dbReference>
<dbReference type="GO" id="GO:0000156">
    <property type="term" value="F:phosphorelay response regulator activity"/>
    <property type="evidence" value="ECO:0007669"/>
    <property type="project" value="TreeGrafter"/>
</dbReference>
<gene>
    <name evidence="14" type="ordered locus">Closa_4110</name>
</gene>
<evidence type="ECO:0000259" key="12">
    <source>
        <dbReference type="PROSITE" id="PS50110"/>
    </source>
</evidence>
<evidence type="ECO:0000313" key="15">
    <source>
        <dbReference type="Proteomes" id="UP000001662"/>
    </source>
</evidence>
<dbReference type="CDD" id="cd17620">
    <property type="entry name" value="REC_OmpR_KdpE-like"/>
    <property type="match status" value="1"/>
</dbReference>
<dbReference type="SMART" id="SM00862">
    <property type="entry name" value="Trans_reg_C"/>
    <property type="match status" value="1"/>
</dbReference>
<keyword evidence="4 10" id="KW-0597">Phosphoprotein</keyword>
<dbReference type="AlphaFoldDB" id="D9R2J4"/>
<reference evidence="14" key="1">
    <citation type="submission" date="2010-07" db="EMBL/GenBank/DDBJ databases">
        <title>Complete sequence of Clostridium saccharolyticum WM1.</title>
        <authorList>
            <consortium name="US DOE Joint Genome Institute"/>
            <person name="Lucas S."/>
            <person name="Copeland A."/>
            <person name="Lapidus A."/>
            <person name="Cheng J.-F."/>
            <person name="Bruce D."/>
            <person name="Goodwin L."/>
            <person name="Pitluck S."/>
            <person name="Chertkov O."/>
            <person name="Detter J.C."/>
            <person name="Han C."/>
            <person name="Tapia R."/>
            <person name="Land M."/>
            <person name="Hauser L."/>
            <person name="Chang Y.-J."/>
            <person name="Jeffries C."/>
            <person name="Kyrpides N."/>
            <person name="Ivanova N."/>
            <person name="Mikhailova N."/>
            <person name="Mouttaki H."/>
            <person name="Lin L."/>
            <person name="Zhou J."/>
            <person name="Hemme C.L."/>
            <person name="Woyke T."/>
        </authorList>
    </citation>
    <scope>NUCLEOTIDE SEQUENCE [LARGE SCALE GENOMIC DNA]</scope>
    <source>
        <strain evidence="14">WM1</strain>
    </source>
</reference>
<dbReference type="FunFam" id="3.40.50.2300:FF:000021">
    <property type="entry name" value="Two-component system response regulator KdpE"/>
    <property type="match status" value="1"/>
</dbReference>
<evidence type="ECO:0000313" key="14">
    <source>
        <dbReference type="EMBL" id="ADL06618.1"/>
    </source>
</evidence>
<dbReference type="STRING" id="610130.Closa_4110"/>
<dbReference type="Pfam" id="PF00486">
    <property type="entry name" value="Trans_reg_C"/>
    <property type="match status" value="1"/>
</dbReference>
<dbReference type="EMBL" id="CP002109">
    <property type="protein sequence ID" value="ADL06618.1"/>
    <property type="molecule type" value="Genomic_DNA"/>
</dbReference>
<dbReference type="HOGENOM" id="CLU_000445_30_8_9"/>
<dbReference type="GO" id="GO:0005829">
    <property type="term" value="C:cytosol"/>
    <property type="evidence" value="ECO:0007669"/>
    <property type="project" value="TreeGrafter"/>
</dbReference>
<keyword evidence="8" id="KW-0804">Transcription</keyword>
<evidence type="ECO:0000256" key="1">
    <source>
        <dbReference type="ARBA" id="ARBA00004496"/>
    </source>
</evidence>
<evidence type="ECO:0000256" key="2">
    <source>
        <dbReference type="ARBA" id="ARBA00018672"/>
    </source>
</evidence>
<dbReference type="GO" id="GO:0042802">
    <property type="term" value="F:identical protein binding"/>
    <property type="evidence" value="ECO:0007669"/>
    <property type="project" value="UniProtKB-ARBA"/>
</dbReference>
<dbReference type="SMART" id="SM00448">
    <property type="entry name" value="REC"/>
    <property type="match status" value="1"/>
</dbReference>